<evidence type="ECO:0000313" key="2">
    <source>
        <dbReference type="Proteomes" id="UP000198901"/>
    </source>
</evidence>
<organism evidence="1 2">
    <name type="scientific">Siphonobacter aquaeclarae</name>
    <dbReference type="NCBI Taxonomy" id="563176"/>
    <lineage>
        <taxon>Bacteria</taxon>
        <taxon>Pseudomonadati</taxon>
        <taxon>Bacteroidota</taxon>
        <taxon>Cytophagia</taxon>
        <taxon>Cytophagales</taxon>
        <taxon>Cytophagaceae</taxon>
        <taxon>Siphonobacter</taxon>
    </lineage>
</organism>
<sequence>MEHAIRSVTIHYQTADIIPAPYSHHISFTATVNSKQELQTSFRIEYLDREELTEEEIESEGFTGDDDFAWEGTLAPAWTAQITRLLSRTDYHRAGRQPAESENWITVEGEADSVFSGSPRNHEEWEYLSQELMQAVYETARLEAPLRITYLKLEKDGSDRLDISVLFATRSIETLLSRPAGKKNGTLNWDTLNPVLKLIYTGDFLPEKAIQREPRQPGRYLEIGDGLWYELGVSLVNPPGNHRFLSHIEKTLDGLLNN</sequence>
<reference evidence="1 2" key="1">
    <citation type="submission" date="2016-10" db="EMBL/GenBank/DDBJ databases">
        <authorList>
            <person name="de Groot N.N."/>
        </authorList>
    </citation>
    <scope>NUCLEOTIDE SEQUENCE [LARGE SCALE GENOMIC DNA]</scope>
    <source>
        <strain evidence="1 2">DSM 21668</strain>
    </source>
</reference>
<evidence type="ECO:0000313" key="1">
    <source>
        <dbReference type="EMBL" id="SDM28698.1"/>
    </source>
</evidence>
<proteinExistence type="predicted"/>
<name>A0A1G9RZH9_9BACT</name>
<gene>
    <name evidence="1" type="ORF">SAMN04488090_3118</name>
</gene>
<dbReference type="EMBL" id="FNGS01000005">
    <property type="protein sequence ID" value="SDM28698.1"/>
    <property type="molecule type" value="Genomic_DNA"/>
</dbReference>
<dbReference type="Proteomes" id="UP000198901">
    <property type="component" value="Unassembled WGS sequence"/>
</dbReference>
<protein>
    <submittedName>
        <fullName evidence="1">Uncharacterized protein</fullName>
    </submittedName>
</protein>
<dbReference type="OrthoDB" id="934157at2"/>
<accession>A0A1G9RZH9</accession>
<keyword evidence="2" id="KW-1185">Reference proteome</keyword>
<dbReference type="RefSeq" id="WP_093204075.1">
    <property type="nucleotide sequence ID" value="NZ_FNGS01000005.1"/>
</dbReference>
<dbReference type="AlphaFoldDB" id="A0A1G9RZH9"/>